<proteinExistence type="inferred from homology"/>
<dbReference type="RefSeq" id="WP_092981948.1">
    <property type="nucleotide sequence ID" value="NZ_FOYQ01000001.1"/>
</dbReference>
<dbReference type="EC" id="3.2.1.4" evidence="7"/>
<dbReference type="GO" id="GO:0030245">
    <property type="term" value="P:cellulose catabolic process"/>
    <property type="evidence" value="ECO:0007669"/>
    <property type="project" value="UniProtKB-KW"/>
</dbReference>
<organism evidence="10 11">
    <name type="scientific">Robiginitalea myxolifaciens</name>
    <dbReference type="NCBI Taxonomy" id="400055"/>
    <lineage>
        <taxon>Bacteria</taxon>
        <taxon>Pseudomonadati</taxon>
        <taxon>Bacteroidota</taxon>
        <taxon>Flavobacteriia</taxon>
        <taxon>Flavobacteriales</taxon>
        <taxon>Flavobacteriaceae</taxon>
        <taxon>Robiginitalea</taxon>
    </lineage>
</organism>
<evidence type="ECO:0000256" key="6">
    <source>
        <dbReference type="PROSITE-ProRule" id="PRU10059"/>
    </source>
</evidence>
<dbReference type="Gene3D" id="2.60.40.10">
    <property type="entry name" value="Immunoglobulins"/>
    <property type="match status" value="1"/>
</dbReference>
<evidence type="ECO:0000256" key="3">
    <source>
        <dbReference type="ARBA" id="ARBA00023277"/>
    </source>
</evidence>
<comment type="similarity">
    <text evidence="1 6 7">Belongs to the glycosyl hydrolase 9 (cellulase E) family.</text>
</comment>
<keyword evidence="4 6" id="KW-0326">Glycosidase</keyword>
<keyword evidence="5 6" id="KW-0624">Polysaccharide degradation</keyword>
<dbReference type="EMBL" id="FOYQ01000001">
    <property type="protein sequence ID" value="SFR39887.1"/>
    <property type="molecule type" value="Genomic_DNA"/>
</dbReference>
<accession>A0A1I6GCT7</accession>
<sequence>MRTLTKLPFKFLLIGFISSLFLLACKPEPGPIIGPGSSDIRINQIGYYPNGIKKAVIAVEPTTLEFALVDSGSKRTVYQGQLSEVFDWPLANEQVRIADFTEFQDPGEYVLYIPNLGNSHPFEIRSDVLNPVLEGSVKGLYFQRTGMALDEKHAGKWHRPAGHPDSLVAFHPSSGKQPGTIASPKGWYDAGDYNKYIINATFPLGQWFRLYEEYPETIPDDALNIPESGNGVSDYLDELKYELDWALTMQDEDGGLFHKLTTKNFEGMVMPHQATAERFIVGKSTAATLDFAACTAQAYRVYQDINPEYAKACLDASLKAYRWARENPEVLFSNPEDVHTGEYGDNDVADEWFWANAELFVSTGDSAFLEQMDLEAFDFEFRPGESWTGFMRFLGVFSMLDSGSFETSDSNYQHLRAGLLGSADELLRRSGQLPYFQPIDDFHWGSNSDVLNAAMILAQAYQLDPDPKYLQGVRQAADYILGNNPVGYSYVTGFGDRTPLFIHHRQSAADSIPEPVPGLLSGGPNSRLQDTTNGTVYPENVAPMKAWVDQEPSYASNEICLNWNAPLTYILGFLENQAD</sequence>
<reference evidence="10 11" key="1">
    <citation type="submission" date="2016-10" db="EMBL/GenBank/DDBJ databases">
        <authorList>
            <person name="de Groot N.N."/>
        </authorList>
    </citation>
    <scope>NUCLEOTIDE SEQUENCE [LARGE SCALE GENOMIC DNA]</scope>
    <source>
        <strain evidence="10 11">DSM 21019</strain>
    </source>
</reference>
<evidence type="ECO:0000313" key="10">
    <source>
        <dbReference type="EMBL" id="SFR39887.1"/>
    </source>
</evidence>
<dbReference type="InterPro" id="IPR014756">
    <property type="entry name" value="Ig_E-set"/>
</dbReference>
<gene>
    <name evidence="10" type="ORF">SAMN04490243_1579</name>
</gene>
<dbReference type="STRING" id="400055.SAMN04490243_1579"/>
<evidence type="ECO:0000313" key="11">
    <source>
        <dbReference type="Proteomes" id="UP000199534"/>
    </source>
</evidence>
<feature type="active site" evidence="6">
    <location>
        <position position="503"/>
    </location>
</feature>
<dbReference type="SUPFAM" id="SSF81296">
    <property type="entry name" value="E set domains"/>
    <property type="match status" value="1"/>
</dbReference>
<dbReference type="InterPro" id="IPR012341">
    <property type="entry name" value="6hp_glycosidase-like_sf"/>
</dbReference>
<feature type="domain" description="Glycoside hydrolase family 9" evidence="8">
    <location>
        <begin position="132"/>
        <end position="571"/>
    </location>
</feature>
<protein>
    <recommendedName>
        <fullName evidence="7">Endoglucanase</fullName>
        <ecNumber evidence="7">3.2.1.4</ecNumber>
    </recommendedName>
</protein>
<dbReference type="InterPro" id="IPR004197">
    <property type="entry name" value="Cellulase_Ig-like"/>
</dbReference>
<dbReference type="GO" id="GO:0008810">
    <property type="term" value="F:cellulase activity"/>
    <property type="evidence" value="ECO:0007669"/>
    <property type="project" value="UniProtKB-EC"/>
</dbReference>
<dbReference type="CDD" id="cd02850">
    <property type="entry name" value="E_set_Cellulase_N"/>
    <property type="match status" value="1"/>
</dbReference>
<dbReference type="InterPro" id="IPR001701">
    <property type="entry name" value="Glyco_hydro_9"/>
</dbReference>
<dbReference type="Pfam" id="PF02927">
    <property type="entry name" value="CelD_N"/>
    <property type="match status" value="1"/>
</dbReference>
<name>A0A1I6GCT7_9FLAO</name>
<evidence type="ECO:0000256" key="5">
    <source>
        <dbReference type="ARBA" id="ARBA00023326"/>
    </source>
</evidence>
<dbReference type="PROSITE" id="PS00592">
    <property type="entry name" value="GH9_2"/>
    <property type="match status" value="1"/>
</dbReference>
<dbReference type="OrthoDB" id="9808897at2"/>
<evidence type="ECO:0000256" key="7">
    <source>
        <dbReference type="RuleBase" id="RU361166"/>
    </source>
</evidence>
<dbReference type="Gene3D" id="1.50.10.10">
    <property type="match status" value="1"/>
</dbReference>
<evidence type="ECO:0000259" key="9">
    <source>
        <dbReference type="Pfam" id="PF02927"/>
    </source>
</evidence>
<keyword evidence="3 6" id="KW-0119">Carbohydrate metabolism</keyword>
<comment type="catalytic activity">
    <reaction evidence="7">
        <text>Endohydrolysis of (1-&gt;4)-beta-D-glucosidic linkages in cellulose, lichenin and cereal beta-D-glucans.</text>
        <dbReference type="EC" id="3.2.1.4"/>
    </reaction>
</comment>
<dbReference type="InterPro" id="IPR018221">
    <property type="entry name" value="Glyco_hydro_9_His_AS"/>
</dbReference>
<evidence type="ECO:0000256" key="1">
    <source>
        <dbReference type="ARBA" id="ARBA00007072"/>
    </source>
</evidence>
<keyword evidence="2 6" id="KW-0378">Hydrolase</keyword>
<feature type="domain" description="Cellulase Ig-like" evidence="9">
    <location>
        <begin position="38"/>
        <end position="116"/>
    </location>
</feature>
<dbReference type="PANTHER" id="PTHR22298">
    <property type="entry name" value="ENDO-1,4-BETA-GLUCANASE"/>
    <property type="match status" value="1"/>
</dbReference>
<keyword evidence="11" id="KW-1185">Reference proteome</keyword>
<evidence type="ECO:0000256" key="2">
    <source>
        <dbReference type="ARBA" id="ARBA00022801"/>
    </source>
</evidence>
<dbReference type="Proteomes" id="UP000199534">
    <property type="component" value="Unassembled WGS sequence"/>
</dbReference>
<evidence type="ECO:0000259" key="8">
    <source>
        <dbReference type="Pfam" id="PF00759"/>
    </source>
</evidence>
<dbReference type="Pfam" id="PF00759">
    <property type="entry name" value="Glyco_hydro_9"/>
    <property type="match status" value="1"/>
</dbReference>
<dbReference type="AlphaFoldDB" id="A0A1I6GCT7"/>
<dbReference type="InterPro" id="IPR013783">
    <property type="entry name" value="Ig-like_fold"/>
</dbReference>
<dbReference type="InterPro" id="IPR008928">
    <property type="entry name" value="6-hairpin_glycosidase_sf"/>
</dbReference>
<dbReference type="SUPFAM" id="SSF48208">
    <property type="entry name" value="Six-hairpin glycosidases"/>
    <property type="match status" value="1"/>
</dbReference>
<dbReference type="PROSITE" id="PS51257">
    <property type="entry name" value="PROKAR_LIPOPROTEIN"/>
    <property type="match status" value="1"/>
</dbReference>
<evidence type="ECO:0000256" key="4">
    <source>
        <dbReference type="ARBA" id="ARBA00023295"/>
    </source>
</evidence>
<keyword evidence="7" id="KW-0136">Cellulose degradation</keyword>